<dbReference type="CDD" id="cd09279">
    <property type="entry name" value="RNase_HI_like"/>
    <property type="match status" value="1"/>
</dbReference>
<organism evidence="10">
    <name type="scientific">Fagus sylvatica</name>
    <name type="common">Beechnut</name>
    <dbReference type="NCBI Taxonomy" id="28930"/>
    <lineage>
        <taxon>Eukaryota</taxon>
        <taxon>Viridiplantae</taxon>
        <taxon>Streptophyta</taxon>
        <taxon>Embryophyta</taxon>
        <taxon>Tracheophyta</taxon>
        <taxon>Spermatophyta</taxon>
        <taxon>Magnoliopsida</taxon>
        <taxon>eudicotyledons</taxon>
        <taxon>Gunneridae</taxon>
        <taxon>Pentapetalae</taxon>
        <taxon>rosids</taxon>
        <taxon>fabids</taxon>
        <taxon>Fagales</taxon>
        <taxon>Fagaceae</taxon>
        <taxon>Fagus</taxon>
    </lineage>
</organism>
<accession>A0A2N9FS85</accession>
<keyword evidence="7" id="KW-0233">DNA recombination</keyword>
<evidence type="ECO:0000256" key="8">
    <source>
        <dbReference type="SAM" id="MobiDB-lite"/>
    </source>
</evidence>
<dbReference type="PANTHER" id="PTHR48475">
    <property type="entry name" value="RIBONUCLEASE H"/>
    <property type="match status" value="1"/>
</dbReference>
<keyword evidence="3" id="KW-0732">Signal</keyword>
<dbReference type="PROSITE" id="PS51450">
    <property type="entry name" value="LRR"/>
    <property type="match status" value="1"/>
</dbReference>
<protein>
    <recommendedName>
        <fullName evidence="9">RNase H type-1 domain-containing protein</fullName>
    </recommendedName>
</protein>
<evidence type="ECO:0000256" key="6">
    <source>
        <dbReference type="ARBA" id="ARBA00023136"/>
    </source>
</evidence>
<dbReference type="Gene3D" id="2.40.70.10">
    <property type="entry name" value="Acid Proteases"/>
    <property type="match status" value="1"/>
</dbReference>
<dbReference type="Gene3D" id="3.30.420.10">
    <property type="entry name" value="Ribonuclease H-like superfamily/Ribonuclease H"/>
    <property type="match status" value="3"/>
</dbReference>
<dbReference type="InterPro" id="IPR041588">
    <property type="entry name" value="Integrase_H2C2"/>
</dbReference>
<keyword evidence="4" id="KW-0677">Repeat</keyword>
<dbReference type="GO" id="GO:0006310">
    <property type="term" value="P:DNA recombination"/>
    <property type="evidence" value="ECO:0007669"/>
    <property type="project" value="UniProtKB-KW"/>
</dbReference>
<dbReference type="PROSITE" id="PS50879">
    <property type="entry name" value="RNASE_H_1"/>
    <property type="match status" value="1"/>
</dbReference>
<dbReference type="InterPro" id="IPR021109">
    <property type="entry name" value="Peptidase_aspartic_dom_sf"/>
</dbReference>
<dbReference type="SUPFAM" id="SSF52047">
    <property type="entry name" value="RNI-like"/>
    <property type="match status" value="1"/>
</dbReference>
<dbReference type="Pfam" id="PF00560">
    <property type="entry name" value="LRR_1"/>
    <property type="match status" value="1"/>
</dbReference>
<evidence type="ECO:0000256" key="2">
    <source>
        <dbReference type="ARBA" id="ARBA00022692"/>
    </source>
</evidence>
<feature type="region of interest" description="Disordered" evidence="8">
    <location>
        <begin position="679"/>
        <end position="754"/>
    </location>
</feature>
<dbReference type="SUPFAM" id="SSF53098">
    <property type="entry name" value="Ribonuclease H-like"/>
    <property type="match status" value="2"/>
</dbReference>
<evidence type="ECO:0000256" key="4">
    <source>
        <dbReference type="ARBA" id="ARBA00022737"/>
    </source>
</evidence>
<dbReference type="Pfam" id="PF00078">
    <property type="entry name" value="RVT_1"/>
    <property type="match status" value="1"/>
</dbReference>
<evidence type="ECO:0000256" key="1">
    <source>
        <dbReference type="ARBA" id="ARBA00022614"/>
    </source>
</evidence>
<dbReference type="InterPro" id="IPR000477">
    <property type="entry name" value="RT_dom"/>
</dbReference>
<evidence type="ECO:0000256" key="7">
    <source>
        <dbReference type="ARBA" id="ARBA00023172"/>
    </source>
</evidence>
<dbReference type="InterPro" id="IPR036397">
    <property type="entry name" value="RNaseH_sf"/>
</dbReference>
<dbReference type="InterPro" id="IPR012337">
    <property type="entry name" value="RNaseH-like_sf"/>
</dbReference>
<dbReference type="Pfam" id="PF17919">
    <property type="entry name" value="RT_RNaseH_2"/>
    <property type="match status" value="1"/>
</dbReference>
<proteinExistence type="predicted"/>
<dbReference type="CDD" id="cd01647">
    <property type="entry name" value="RT_LTR"/>
    <property type="match status" value="1"/>
</dbReference>
<dbReference type="InterPro" id="IPR013210">
    <property type="entry name" value="LRR_N_plant-typ"/>
</dbReference>
<feature type="compositionally biased region" description="Basic and acidic residues" evidence="8">
    <location>
        <begin position="567"/>
        <end position="578"/>
    </location>
</feature>
<dbReference type="Gene3D" id="3.10.10.10">
    <property type="entry name" value="HIV Type 1 Reverse Transcriptase, subunit A, domain 1"/>
    <property type="match status" value="1"/>
</dbReference>
<dbReference type="InterPro" id="IPR003591">
    <property type="entry name" value="Leu-rich_rpt_typical-subtyp"/>
</dbReference>
<dbReference type="Pfam" id="PF03732">
    <property type="entry name" value="Retrotrans_gag"/>
    <property type="match status" value="1"/>
</dbReference>
<dbReference type="PANTHER" id="PTHR48475:SF2">
    <property type="entry name" value="RIBONUCLEASE H"/>
    <property type="match status" value="1"/>
</dbReference>
<reference evidence="10" key="1">
    <citation type="submission" date="2018-02" db="EMBL/GenBank/DDBJ databases">
        <authorList>
            <person name="Cohen D.B."/>
            <person name="Kent A.D."/>
        </authorList>
    </citation>
    <scope>NUCLEOTIDE SEQUENCE</scope>
</reference>
<dbReference type="Pfam" id="PF08263">
    <property type="entry name" value="LRRNT_2"/>
    <property type="match status" value="1"/>
</dbReference>
<evidence type="ECO:0000256" key="5">
    <source>
        <dbReference type="ARBA" id="ARBA00022989"/>
    </source>
</evidence>
<keyword evidence="6" id="KW-0472">Membrane</keyword>
<dbReference type="EMBL" id="OIVN01001081">
    <property type="protein sequence ID" value="SPC89614.1"/>
    <property type="molecule type" value="Genomic_DNA"/>
</dbReference>
<dbReference type="CDD" id="cd00303">
    <property type="entry name" value="retropepsin_like"/>
    <property type="match status" value="1"/>
</dbReference>
<feature type="region of interest" description="Disordered" evidence="8">
    <location>
        <begin position="947"/>
        <end position="993"/>
    </location>
</feature>
<feature type="compositionally biased region" description="Polar residues" evidence="8">
    <location>
        <begin position="740"/>
        <end position="750"/>
    </location>
</feature>
<feature type="region of interest" description="Disordered" evidence="8">
    <location>
        <begin position="567"/>
        <end position="660"/>
    </location>
</feature>
<gene>
    <name evidence="10" type="ORF">FSB_LOCUS17496</name>
</gene>
<dbReference type="InterPro" id="IPR043128">
    <property type="entry name" value="Rev_trsase/Diguanyl_cyclase"/>
</dbReference>
<dbReference type="Gene3D" id="1.10.340.70">
    <property type="match status" value="1"/>
</dbReference>
<keyword evidence="1" id="KW-0433">Leucine-rich repeat</keyword>
<keyword evidence="2" id="KW-0812">Transmembrane</keyword>
<evidence type="ECO:0000256" key="3">
    <source>
        <dbReference type="ARBA" id="ARBA00022729"/>
    </source>
</evidence>
<dbReference type="SMART" id="SM00369">
    <property type="entry name" value="LRR_TYP"/>
    <property type="match status" value="5"/>
</dbReference>
<dbReference type="Pfam" id="PF13456">
    <property type="entry name" value="RVT_3"/>
    <property type="match status" value="1"/>
</dbReference>
<dbReference type="InterPro" id="IPR005162">
    <property type="entry name" value="Retrotrans_gag_dom"/>
</dbReference>
<dbReference type="InterPro" id="IPR032675">
    <property type="entry name" value="LRR_dom_sf"/>
</dbReference>
<dbReference type="Gene3D" id="3.30.70.270">
    <property type="match status" value="2"/>
</dbReference>
<name>A0A2N9FS85_FAGSY</name>
<dbReference type="InterPro" id="IPR041577">
    <property type="entry name" value="RT_RNaseH_2"/>
</dbReference>
<dbReference type="Gene3D" id="3.80.10.10">
    <property type="entry name" value="Ribonuclease Inhibitor"/>
    <property type="match status" value="4"/>
</dbReference>
<dbReference type="GO" id="GO:0004523">
    <property type="term" value="F:RNA-DNA hybrid ribonuclease activity"/>
    <property type="evidence" value="ECO:0007669"/>
    <property type="project" value="InterPro"/>
</dbReference>
<dbReference type="SUPFAM" id="SSF52058">
    <property type="entry name" value="L domain-like"/>
    <property type="match status" value="1"/>
</dbReference>
<feature type="domain" description="RNase H type-1" evidence="9">
    <location>
        <begin position="1731"/>
        <end position="1860"/>
    </location>
</feature>
<dbReference type="SUPFAM" id="SSF56672">
    <property type="entry name" value="DNA/RNA polymerases"/>
    <property type="match status" value="1"/>
</dbReference>
<keyword evidence="5" id="KW-1133">Transmembrane helix</keyword>
<feature type="compositionally biased region" description="Basic and acidic residues" evidence="8">
    <location>
        <begin position="724"/>
        <end position="738"/>
    </location>
</feature>
<sequence length="2272" mass="257938">MSFGDGNFDSSISSNTPLCRDHERSNLLQFKESFVINKSASRHSWAYPKVASWTLEGNNSDCCSWDGVECDEVTGHVIGLDLNSSCLYGSIDSNSSLFHLVHLQRLNLADNDFNYSQIPSTISNLSKLTYLDLSSSMFSSQVPLEVSQLSQLSSLNLSSEKYTLELKKPSLKSLVENLTHLEKLDLSGVNINSLVPNILANLSSLTFLHLRHCGLHGEFPIGIFKLPNLRVLDVRFNKENAFENRIPSSFGNLIQLSFLSLSSQIPSSINNLKNLVILDLSRNNFSGTVEFDKIVKLKKLTFLYLSSNQVSLLSIETSGNTTLQKFQDLGLRSCNLSKFPDFLANQDELKWLDLGDNNFHGQVPGWFWNVSKESLEVIDLSGNFLTSLGQHPILLPWTRLAILDLHSNKLQGSLPIPSFSTLQYDVSNNSLSGKIPELICNMSSLEVLDLSNNNLSGSLPQCLHNFGDSLLILDIRRNKFEGRIPQTWTKGSKLMVINFSQNKFQGWLPRSLVKCIMLKALDLSNNQFNDTFPSCTETYPLQLAPSVGKYFDRNKIPKKMTSRIKKATEYSDRGKETMIPEEENPLIETDLSSNNDKRWPEGSPSEKALRGRRIVIRSEVRREQKPEPSHRYREPSKMDRRSRLTEEPRAGSSTSDRTWDEYNEDTVEALQQQVLDLKKKLKKNKRSRRPQHSSRSKTRTRHARCLSSESSSRSTAETDEEESSERRNKGGRTLDRGSRGNWSESPSTVRQPYGERIGRETVWKALHQISHSPFSKEIESARLPRNFSAPTYVMYDGKADPVGHISHYRQSMAIHLGNNALMCRMFPSSLGPMSLRWFNRLPHSSIYSWNELAEAFVSRFITNSRKPKEFASLMSMRMKDSESLKNYSARYWEVYNEVDGGTEDMAMKTFKEGLHPESELRHSLSKRSARNMRDLMSRIEQYVRVEEDRARTGALSAQSRPQRRPNNTEQKRAEIPPRNPARFPRPKEAGGHLDDLAKAGHLRRYISDGQRQHYHEGPTIVHNTKPAARVIETIHTSRSNGHSYDRLKSDLKKAQHLREIFFSDEDLRDVQTPHDDPLVIKLRIGDSDVKRVLVDQGSCSEIMYPDLFHGLGLKQPDLQPYDAPLVGFSGESIRPMGRITLNVHTGPISLETEFVVIDVPSPYTAIMGRRWLHRLKAVPSSFHQKLRFPTDFGIMEIKGDQVASKQCIMAALEKARDTRTETYSSCEELDTVIFSSDPEKYFKIGRELSPGNRTELIDFLVSNVDVFAWDPYEVPGVDPNYIEHRLNTDPHSKPVQQKARRSAPVHAEAVQKEVEKLLQAGAIREIQYPTWLSNTVVVKKKNGKWRVCVDFTNLNQACPKDPFPLPKIDQLVDATAGHDRMSFLDAFQGYHQIALSAEDREKTAFITPLGIYCYKVMPFGLKNAGATYQRMVTKMFKDQIGKTMEIYIDDMVVKSRLSQDHLKDLTETFRVLRLHKLRLNASKCVFGVGSGKFLGFMVSHRGIEVNPDQIKVIQELKAPRTHKEVQRLTGMTAALSRFISRSADRCQPFFQLLKKSTTFKWDDKCVSAFEDLKRYLSSSLLLSNPTPGEPLFLYLAVSDRAVSAVLIRIKDTVQCPVYYASKTMTEAETRYPPLEKVGLALITAADKLPQYFQAHTVYLVTQYPVQAMFNKADFTGRIWKWGAKISALGVKYLPRTAIKGQVLADFVAEFAPTSEQNNLGESTPQEDSPDHTGWWKVYVDGASNSKGSGTGVVIITPDETVIEQSIRLNFKTSNNEAEYEAVLAGLKSAKTLGARRLIVYCDSLLVASQINGEYMARDERMSAYLLKVQTAMTDFETVRIEQIGRNLNNHADALATLASVLSADFKRFIPIETLTTPSIDQPANYINAITVGPCWMDPYVTYLKEGVLPEQKKEAEIIRRKAARFWLSKDLKLYRRSFSGPYLLCVHPDIIEDLLYEIHEGICGSHTGGRSLAHRALTQGYWWPYMQKDAVDYVRKCDKCQRFSHSVHQPAGELQPLVSPWPFAQWGMDLVGPLPKATGNRRWLIVATDYFTKWVEAEPLANIRDRDSIKFVWKNIITSSPAYPQSNGQAEASNKTVLDGIKKRLEDAKGRWVEELPNVLWTFRTTPRRSTGETPFSLAYGSEAVIPLEIGLPTLRTSEWEPTRNDLAQSQALDLLEERREQAMIRLASYQQQLKKGYNKNIRPRSFQQGDLVLRKVLGNTKNPTDGKLGPNWEGPYRVRFVTGTGAYHLEDLNSLPLPRPWNVSNLRKYFH</sequence>
<evidence type="ECO:0000259" key="9">
    <source>
        <dbReference type="PROSITE" id="PS50879"/>
    </source>
</evidence>
<feature type="compositionally biased region" description="Basic residues" evidence="8">
    <location>
        <begin position="679"/>
        <end position="704"/>
    </location>
</feature>
<dbReference type="Pfam" id="PF17921">
    <property type="entry name" value="Integrase_H2C2"/>
    <property type="match status" value="1"/>
</dbReference>
<dbReference type="InterPro" id="IPR055414">
    <property type="entry name" value="LRR_R13L4/SHOC2-like"/>
</dbReference>
<evidence type="ECO:0000313" key="10">
    <source>
        <dbReference type="EMBL" id="SPC89614.1"/>
    </source>
</evidence>
<dbReference type="InterPro" id="IPR001611">
    <property type="entry name" value="Leu-rich_rpt"/>
</dbReference>
<feature type="compositionally biased region" description="Basic and acidic residues" evidence="8">
    <location>
        <begin position="616"/>
        <end position="649"/>
    </location>
</feature>
<dbReference type="Pfam" id="PF23598">
    <property type="entry name" value="LRR_14"/>
    <property type="match status" value="1"/>
</dbReference>
<dbReference type="InterPro" id="IPR043502">
    <property type="entry name" value="DNA/RNA_pol_sf"/>
</dbReference>
<dbReference type="GO" id="GO:0003676">
    <property type="term" value="F:nucleic acid binding"/>
    <property type="evidence" value="ECO:0007669"/>
    <property type="project" value="InterPro"/>
</dbReference>
<feature type="compositionally biased region" description="Polar residues" evidence="8">
    <location>
        <begin position="955"/>
        <end position="968"/>
    </location>
</feature>
<dbReference type="InterPro" id="IPR002156">
    <property type="entry name" value="RNaseH_domain"/>
</dbReference>